<dbReference type="PANTHER" id="PTHR31061">
    <property type="entry name" value="LD22376P"/>
    <property type="match status" value="1"/>
</dbReference>
<name>A7RMU8_NEMVE</name>
<dbReference type="eggNOG" id="KOG4683">
    <property type="taxonomic scope" value="Eukaryota"/>
</dbReference>
<evidence type="ECO:0000256" key="1">
    <source>
        <dbReference type="SAM" id="Phobius"/>
    </source>
</evidence>
<feature type="transmembrane region" description="Helical" evidence="1">
    <location>
        <begin position="350"/>
        <end position="368"/>
    </location>
</feature>
<dbReference type="PhylomeDB" id="A7RMU8"/>
<feature type="transmembrane region" description="Helical" evidence="1">
    <location>
        <begin position="90"/>
        <end position="107"/>
    </location>
</feature>
<dbReference type="STRING" id="45351.A7RMU8"/>
<evidence type="ECO:0000313" key="2">
    <source>
        <dbReference type="EMBL" id="EDO47162.1"/>
    </source>
</evidence>
<sequence>MIFVNFGGGGYYFFGHAAWNGLLVADLVFPWFIWIMGVSITLSFKSLKRRKVKKWKICLKVIRRSLILFGLGLFTSNFNDLETYRIPGVLQRFAACYIVIALMQLFLGPSEEQTQVLYPKWWDPIRDVVSIWKQWLAMLLLLAIYVTVTYAVKLDGCPRGYTGPGGIGRGYPEAFNCTGGVANYIDRKFFGKHIYQWPTVKQLYKTKLPHEPEGFLGTLTSIFLVFLGVQAGRILHTYRKSTERITRWLAWGVFLGLIGVGLCKASENEGVVPINKNLWSVSFILVTGSSSFFLLTFCYIFTDSLGWWNGAPFFYPGMNSILLYVGHGILYNNFPFSWKMDKYGTHSEKLAMNLLGTSLWVLISYYLYRKKTFLKI</sequence>
<feature type="transmembrane region" description="Helical" evidence="1">
    <location>
        <begin position="61"/>
        <end position="78"/>
    </location>
</feature>
<evidence type="ECO:0000313" key="3">
    <source>
        <dbReference type="Proteomes" id="UP000001593"/>
    </source>
</evidence>
<dbReference type="EMBL" id="DS469521">
    <property type="protein sequence ID" value="EDO47162.1"/>
    <property type="molecule type" value="Genomic_DNA"/>
</dbReference>
<feature type="transmembrane region" description="Helical" evidence="1">
    <location>
        <begin position="17"/>
        <end position="40"/>
    </location>
</feature>
<feature type="transmembrane region" description="Helical" evidence="1">
    <location>
        <begin position="248"/>
        <end position="267"/>
    </location>
</feature>
<reference evidence="2 3" key="1">
    <citation type="journal article" date="2007" name="Science">
        <title>Sea anemone genome reveals ancestral eumetazoan gene repertoire and genomic organization.</title>
        <authorList>
            <person name="Putnam N.H."/>
            <person name="Srivastava M."/>
            <person name="Hellsten U."/>
            <person name="Dirks B."/>
            <person name="Chapman J."/>
            <person name="Salamov A."/>
            <person name="Terry A."/>
            <person name="Shapiro H."/>
            <person name="Lindquist E."/>
            <person name="Kapitonov V.V."/>
            <person name="Jurka J."/>
            <person name="Genikhovich G."/>
            <person name="Grigoriev I.V."/>
            <person name="Lucas S.M."/>
            <person name="Steele R.E."/>
            <person name="Finnerty J.R."/>
            <person name="Technau U."/>
            <person name="Martindale M.Q."/>
            <person name="Rokhsar D.S."/>
        </authorList>
    </citation>
    <scope>NUCLEOTIDE SEQUENCE [LARGE SCALE GENOMIC DNA]</scope>
    <source>
        <strain evidence="3">CH2 X CH6</strain>
    </source>
</reference>
<evidence type="ECO:0008006" key="4">
    <source>
        <dbReference type="Google" id="ProtNLM"/>
    </source>
</evidence>
<feature type="transmembrane region" description="Helical" evidence="1">
    <location>
        <begin position="313"/>
        <end position="330"/>
    </location>
</feature>
<feature type="transmembrane region" description="Helical" evidence="1">
    <location>
        <begin position="279"/>
        <end position="301"/>
    </location>
</feature>
<accession>A7RMU8</accession>
<feature type="transmembrane region" description="Helical" evidence="1">
    <location>
        <begin position="215"/>
        <end position="236"/>
    </location>
</feature>
<dbReference type="Proteomes" id="UP000001593">
    <property type="component" value="Unassembled WGS sequence"/>
</dbReference>
<dbReference type="PANTHER" id="PTHR31061:SF24">
    <property type="entry name" value="LD22376P"/>
    <property type="match status" value="1"/>
</dbReference>
<keyword evidence="1" id="KW-0472">Membrane</keyword>
<organism evidence="2 3">
    <name type="scientific">Nematostella vectensis</name>
    <name type="common">Starlet sea anemone</name>
    <dbReference type="NCBI Taxonomy" id="45351"/>
    <lineage>
        <taxon>Eukaryota</taxon>
        <taxon>Metazoa</taxon>
        <taxon>Cnidaria</taxon>
        <taxon>Anthozoa</taxon>
        <taxon>Hexacorallia</taxon>
        <taxon>Actiniaria</taxon>
        <taxon>Edwardsiidae</taxon>
        <taxon>Nematostella</taxon>
    </lineage>
</organism>
<gene>
    <name evidence="2" type="ORF">NEMVEDRAFT_v1g160704</name>
</gene>
<dbReference type="OMA" id="WHGFTFY"/>
<dbReference type="HOGENOM" id="CLU_029171_3_0_1"/>
<keyword evidence="3" id="KW-1185">Reference proteome</keyword>
<protein>
    <recommendedName>
        <fullName evidence="4">Heparan-alpha-glucosaminide N-acetyltransferase</fullName>
    </recommendedName>
</protein>
<keyword evidence="1" id="KW-0812">Transmembrane</keyword>
<feature type="transmembrane region" description="Helical" evidence="1">
    <location>
        <begin position="135"/>
        <end position="152"/>
    </location>
</feature>
<dbReference type="AlphaFoldDB" id="A7RMU8"/>
<dbReference type="InParanoid" id="A7RMU8"/>
<keyword evidence="1" id="KW-1133">Transmembrane helix</keyword>
<proteinExistence type="predicted"/>